<dbReference type="GO" id="GO:0005509">
    <property type="term" value="F:calcium ion binding"/>
    <property type="evidence" value="ECO:0007669"/>
    <property type="project" value="InterPro"/>
</dbReference>
<dbReference type="SUPFAM" id="SSF49265">
    <property type="entry name" value="Fibronectin type III"/>
    <property type="match status" value="1"/>
</dbReference>
<dbReference type="Gene3D" id="2.60.40.10">
    <property type="entry name" value="Immunoglobulins"/>
    <property type="match status" value="9"/>
</dbReference>
<comment type="caution">
    <text evidence="4">The sequence shown here is derived from an EMBL/GenBank/DDBJ whole genome shotgun (WGS) entry which is preliminary data.</text>
</comment>
<dbReference type="InterPro" id="IPR003961">
    <property type="entry name" value="FN3_dom"/>
</dbReference>
<dbReference type="InterPro" id="IPR015919">
    <property type="entry name" value="Cadherin-like_sf"/>
</dbReference>
<feature type="domain" description="Fibronectin type-III" evidence="1">
    <location>
        <begin position="24"/>
        <end position="112"/>
    </location>
</feature>
<evidence type="ECO:0000259" key="3">
    <source>
        <dbReference type="SMART" id="SM00736"/>
    </source>
</evidence>
<feature type="domain" description="Dystroglycan-type cadherin-like" evidence="3">
    <location>
        <begin position="602"/>
        <end position="696"/>
    </location>
</feature>
<dbReference type="InterPro" id="IPR006644">
    <property type="entry name" value="Cadg"/>
</dbReference>
<dbReference type="Pfam" id="PF01833">
    <property type="entry name" value="TIG"/>
    <property type="match status" value="1"/>
</dbReference>
<name>A0A1F7F669_UNCRA</name>
<dbReference type="Proteomes" id="UP000179243">
    <property type="component" value="Unassembled WGS sequence"/>
</dbReference>
<gene>
    <name evidence="4" type="ORF">A2519_17600</name>
</gene>
<proteinExistence type="predicted"/>
<sequence length="1404" mass="150036">MGVWNDTASKVRDTIRTPSYIPIPENVTGLDAAAIDSTSIRVWWNNPPAWVDSILVRVDTGSYKNNPYTFASVVQKGWNGVVAGDTDMVFSGLRPNTKYYLSAFTIYQNNFCDTATGKAQDTVRTPAFMSVAPVILSVSPASGSVNGGYDVSISGSNFTSGTQVRFGAIASSNVTFGNATTLSATVPPQAAGTVDVSVVDGTLSDTLINGFTYTAAGVNNAPGITTTVAQITDTIHDVGIWSDTVAAADPDGDSVVFSLIAGPTGMTINSSTGILIWAVTTGALGSSNAVSVMASDGNGGSDTLSFTVHAVPITNNAPVFTTTVAQITDTIHGVGIWRDTVAATDPDNDTIIYSLLAAPPAMTISNAGVMAWTVTTALLGYSGTVRVMASDGKGGSDTLTFPLHSVAVNNAPVFTTTIAQITDTIFGTGIWRDTVVATDPDNDTITYSLLAAPPAMTISSAGVMIWTVTVSVVDTQVAVSVLASDGKGGSDTLMFTVHSVVVNQAPAFTTIANDIADSIYEYQAWSDTVAAIDPDNDSLYYYLIAHPQGMTIGLTSGMLAWTVDSTLIGWTGTVLVQVSDSRGGLDTLSFTITAGNTNDAPVILTALTVDSAFEDAAYTRSLAAYDKDWVLGDSLRWSKVIAPTGMTIDSVSGSILWTPSNSEVGTRVISVMVRDKAGLSDTLAYSLRVINVNDAPIISTVLVKDSVYEDSPYLRTLAATDADLGDSIKLRWKKIALPSGMTIDSVSGQLRWNPTNSNVSDTVVRVLVRDPAGASDTIVFPFKVINVNDAPDITLVLSRDSVDEDAVYRLRVTATDVDKGDTLIYDKLAGPAAAIFRKDTLVWSAPRNNDVGTHAIRLRVRDRIGAFDTLSFVLVVKNTNDTPVFSLIEDLYIYYGALKVKFRVDDVDRVNGFNETLGYRFGVYRLRARTDTVAQLSGNARAKDSALVGEIFPLYDDTLVFFGSAHDGIAAGTFKDTIIVGAAGQSVVKRTFSANTWQMVALPARAITGVVPVADSTKLLYTWDANAEAYIPASAGDTALWNKRGLGFWLMADQALPVTIPVSFRMPGGDTCSLSLMYGWNMITSPYPYAVNFGDIVWNWTDSGYVEDSILTPWKSYFYYAPGNGAVIFDGQPYNPDAKQAKQRLLAKPLFTGVNDFTIKVSVAGSRSSDNRNYAGVFPAAKAAIDAFDQHEPPCSPNGGVAAWFEAPGTNDMLARDLRGPAKGTQWWVLGVDPGADKGAIELSFEGVQSLPENLGVYFGCKGSYTDLRKSSAITVNQRAKAYYSLVITDDPDFIAHLALSYDLAQNWPNPFNPSTNIGFSVPLAFTAAGKPLFEKQQVSLKIFDIRGRLVRTLEESPLKPGARYTRVWDGRENSGRVAASGMYVYKIEIGGEYVKSRKMVVVK</sequence>
<reference evidence="4 5" key="1">
    <citation type="journal article" date="2016" name="Nat. Commun.">
        <title>Thousands of microbial genomes shed light on interconnected biogeochemical processes in an aquifer system.</title>
        <authorList>
            <person name="Anantharaman K."/>
            <person name="Brown C.T."/>
            <person name="Hug L.A."/>
            <person name="Sharon I."/>
            <person name="Castelle C.J."/>
            <person name="Probst A.J."/>
            <person name="Thomas B.C."/>
            <person name="Singh A."/>
            <person name="Wilkins M.J."/>
            <person name="Karaoz U."/>
            <person name="Brodie E.L."/>
            <person name="Williams K.H."/>
            <person name="Hubbard S.S."/>
            <person name="Banfield J.F."/>
        </authorList>
    </citation>
    <scope>NUCLEOTIDE SEQUENCE [LARGE SCALE GENOMIC DNA]</scope>
</reference>
<dbReference type="SMART" id="SM00060">
    <property type="entry name" value="FN3"/>
    <property type="match status" value="2"/>
</dbReference>
<feature type="domain" description="Dystroglycan-type cadherin-like" evidence="3">
    <location>
        <begin position="697"/>
        <end position="791"/>
    </location>
</feature>
<dbReference type="SMART" id="SM00429">
    <property type="entry name" value="IPT"/>
    <property type="match status" value="1"/>
</dbReference>
<dbReference type="InterPro" id="IPR014756">
    <property type="entry name" value="Ig_E-set"/>
</dbReference>
<dbReference type="SMART" id="SM00736">
    <property type="entry name" value="CADG"/>
    <property type="match status" value="3"/>
</dbReference>
<evidence type="ECO:0000259" key="2">
    <source>
        <dbReference type="SMART" id="SM00429"/>
    </source>
</evidence>
<protein>
    <recommendedName>
        <fullName evidence="6">Fibronectin type-III domain-containing protein</fullName>
    </recommendedName>
</protein>
<organism evidence="4 5">
    <name type="scientific">Candidatus Raymondbacteria bacterium RIFOXYD12_FULL_49_13</name>
    <dbReference type="NCBI Taxonomy" id="1817890"/>
    <lineage>
        <taxon>Bacteria</taxon>
        <taxon>Raymondiibacteriota</taxon>
    </lineage>
</organism>
<dbReference type="EMBL" id="MFYX01000114">
    <property type="protein sequence ID" value="OGK02027.1"/>
    <property type="molecule type" value="Genomic_DNA"/>
</dbReference>
<dbReference type="Pfam" id="PF17963">
    <property type="entry name" value="Big_9"/>
    <property type="match status" value="2"/>
</dbReference>
<dbReference type="InterPro" id="IPR002909">
    <property type="entry name" value="IPT_dom"/>
</dbReference>
<dbReference type="InterPro" id="IPR013783">
    <property type="entry name" value="Ig-like_fold"/>
</dbReference>
<dbReference type="SUPFAM" id="SSF49313">
    <property type="entry name" value="Cadherin-like"/>
    <property type="match status" value="5"/>
</dbReference>
<evidence type="ECO:0000313" key="4">
    <source>
        <dbReference type="EMBL" id="OGK02027.1"/>
    </source>
</evidence>
<evidence type="ECO:0000313" key="5">
    <source>
        <dbReference type="Proteomes" id="UP000179243"/>
    </source>
</evidence>
<feature type="domain" description="IPT/TIG" evidence="2">
    <location>
        <begin position="132"/>
        <end position="214"/>
    </location>
</feature>
<dbReference type="SUPFAM" id="SSF81296">
    <property type="entry name" value="E set domains"/>
    <property type="match status" value="1"/>
</dbReference>
<accession>A0A1F7F669</accession>
<dbReference type="GO" id="GO:0016020">
    <property type="term" value="C:membrane"/>
    <property type="evidence" value="ECO:0007669"/>
    <property type="project" value="InterPro"/>
</dbReference>
<dbReference type="CDD" id="cd00102">
    <property type="entry name" value="IPT"/>
    <property type="match status" value="1"/>
</dbReference>
<dbReference type="Pfam" id="PF05345">
    <property type="entry name" value="He_PIG"/>
    <property type="match status" value="3"/>
</dbReference>
<dbReference type="Gene3D" id="2.60.40.4070">
    <property type="match status" value="1"/>
</dbReference>
<evidence type="ECO:0000259" key="1">
    <source>
        <dbReference type="SMART" id="SM00060"/>
    </source>
</evidence>
<dbReference type="InterPro" id="IPR036116">
    <property type="entry name" value="FN3_sf"/>
</dbReference>
<feature type="domain" description="Fibronectin type-III" evidence="1">
    <location>
        <begin position="735"/>
        <end position="822"/>
    </location>
</feature>
<feature type="domain" description="Dystroglycan-type cadherin-like" evidence="3">
    <location>
        <begin position="793"/>
        <end position="883"/>
    </location>
</feature>
<evidence type="ECO:0008006" key="6">
    <source>
        <dbReference type="Google" id="ProtNLM"/>
    </source>
</evidence>